<evidence type="ECO:0000313" key="5">
    <source>
        <dbReference type="Proteomes" id="UP000318939"/>
    </source>
</evidence>
<protein>
    <recommendedName>
        <fullName evidence="2">Indoleacetamide hydrolase</fullName>
    </recommendedName>
</protein>
<keyword evidence="5" id="KW-1185">Reference proteome</keyword>
<dbReference type="PANTHER" id="PTHR11895">
    <property type="entry name" value="TRANSAMIDASE"/>
    <property type="match status" value="1"/>
</dbReference>
<sequence>MTVSKPLHLLSIAEAGAALRAGTLTSRQLTEDALATIRATDPDIHAFVLVTTERALADADRADANFAQGLDHGPMHGIPYGLKDLYDTAGIRTTCHSNLLRDNVPKSDCAVQEKLSAGGGVLLGKLGTFEFAIGGPSFDLPFPPARNPWNLDHFTGGSSSGSAAAVAAGMMRMAMGSDTGGSIRGPAAFCGVVGLKATYGRVSRRGAFPLAYSLDHCGPLSWSVEDAALTMQVIAGYDPRDPASANVPVPDFCAPLSQGIAGLRIGYTRKFFIDNPSLTKEATDALDAAAQQMSALGAIVEEVDMPPFEQFDACNRVILFAEAYAIHESDLKTRPYAYGRYAYQQLISGAVLSASDLVQAQRLRRELTAAVNGLLKTHDALLAPNALTTAGPFSAFGPDAGRWAGILTGPFNVTGHPALALPIGFGADGLPLSAQIIGRPFDEPTILRIGAAYEAVAGVTERRPAQFQPARAA</sequence>
<dbReference type="Proteomes" id="UP000318939">
    <property type="component" value="Plasmid unnamed1"/>
</dbReference>
<reference evidence="4 5" key="1">
    <citation type="journal article" date="2019" name="Phytopathology">
        <title>A Novel Group of Rhizobium tumorigenes-Like Agrobacteria Associated with Crown Gall Disease of Rhododendron and Blueberry.</title>
        <authorList>
            <person name="Kuzmanovic N."/>
            <person name="Behrens P."/>
            <person name="Idczak E."/>
            <person name="Wagner S."/>
            <person name="Gotz M."/>
            <person name="Sproer C."/>
            <person name="Bunk B."/>
            <person name="Overmann J."/>
            <person name="Smalla K."/>
        </authorList>
    </citation>
    <scope>NUCLEOTIDE SEQUENCE [LARGE SCALE GENOMIC DNA]</scope>
    <source>
        <strain evidence="5">rho-6.2</strain>
    </source>
</reference>
<evidence type="ECO:0000256" key="1">
    <source>
        <dbReference type="ARBA" id="ARBA00003871"/>
    </source>
</evidence>
<comment type="function">
    <text evidence="1">Hydrolyzes indole-3-acetamide (IAM) into indole-3-acetic acid (IAA).</text>
</comment>
<geneLocation type="plasmid" evidence="4 5">
    <name>unnamed1</name>
</geneLocation>
<organism evidence="4 5">
    <name type="scientific">Rhizobium rhododendri</name>
    <dbReference type="NCBI Taxonomy" id="2506430"/>
    <lineage>
        <taxon>Bacteria</taxon>
        <taxon>Pseudomonadati</taxon>
        <taxon>Pseudomonadota</taxon>
        <taxon>Alphaproteobacteria</taxon>
        <taxon>Hyphomicrobiales</taxon>
        <taxon>Rhizobiaceae</taxon>
        <taxon>Rhizobium/Agrobacterium group</taxon>
        <taxon>Rhizobium</taxon>
    </lineage>
</organism>
<dbReference type="RefSeq" id="WP_142831217.1">
    <property type="nucleotide sequence ID" value="NZ_CP117268.1"/>
</dbReference>
<evidence type="ECO:0000259" key="3">
    <source>
        <dbReference type="Pfam" id="PF01425"/>
    </source>
</evidence>
<evidence type="ECO:0000256" key="2">
    <source>
        <dbReference type="ARBA" id="ARBA00021874"/>
    </source>
</evidence>
<dbReference type="PANTHER" id="PTHR11895:SF176">
    <property type="entry name" value="AMIDASE AMID-RELATED"/>
    <property type="match status" value="1"/>
</dbReference>
<evidence type="ECO:0000313" key="4">
    <source>
        <dbReference type="EMBL" id="WFS25992.1"/>
    </source>
</evidence>
<dbReference type="EMBL" id="CP117268">
    <property type="protein sequence ID" value="WFS25992.1"/>
    <property type="molecule type" value="Genomic_DNA"/>
</dbReference>
<keyword evidence="4" id="KW-0614">Plasmid</keyword>
<reference evidence="4 5" key="2">
    <citation type="journal article" date="2023" name="MicrobiologyOpen">
        <title>Genomics of the tumorigenes clade of the family Rhizobiaceae and description of Rhizobium rhododendri sp. nov.</title>
        <authorList>
            <person name="Kuzmanovic N."/>
            <person name="diCenzo G.C."/>
            <person name="Bunk B."/>
            <person name="Sproeer C."/>
            <person name="Fruehling A."/>
            <person name="Neumann-Schaal M."/>
            <person name="Overmann J."/>
            <person name="Smalla K."/>
        </authorList>
    </citation>
    <scope>NUCLEOTIDE SEQUENCE [LARGE SCALE GENOMIC DNA]</scope>
    <source>
        <strain evidence="5">rho-6.2</strain>
        <plasmid evidence="4 5">unnamed1</plasmid>
    </source>
</reference>
<dbReference type="Pfam" id="PF01425">
    <property type="entry name" value="Amidase"/>
    <property type="match status" value="1"/>
</dbReference>
<proteinExistence type="predicted"/>
<dbReference type="InterPro" id="IPR000120">
    <property type="entry name" value="Amidase"/>
</dbReference>
<dbReference type="PROSITE" id="PS00571">
    <property type="entry name" value="AMIDASES"/>
    <property type="match status" value="1"/>
</dbReference>
<accession>A0ABY8IQJ7</accession>
<dbReference type="InterPro" id="IPR036928">
    <property type="entry name" value="AS_sf"/>
</dbReference>
<dbReference type="InterPro" id="IPR020556">
    <property type="entry name" value="Amidase_CS"/>
</dbReference>
<gene>
    <name evidence="4" type="ORF">PR018_21000</name>
</gene>
<name>A0ABY8IQJ7_9HYPH</name>
<feature type="domain" description="Amidase" evidence="3">
    <location>
        <begin position="29"/>
        <end position="447"/>
    </location>
</feature>
<dbReference type="InterPro" id="IPR023631">
    <property type="entry name" value="Amidase_dom"/>
</dbReference>
<dbReference type="Gene3D" id="3.90.1300.10">
    <property type="entry name" value="Amidase signature (AS) domain"/>
    <property type="match status" value="1"/>
</dbReference>
<dbReference type="SUPFAM" id="SSF75304">
    <property type="entry name" value="Amidase signature (AS) enzymes"/>
    <property type="match status" value="1"/>
</dbReference>